<name>A0A975NP83_9BRAD</name>
<dbReference type="Proteomes" id="UP000680805">
    <property type="component" value="Chromosome"/>
</dbReference>
<dbReference type="KEGG" id="bsei:KMZ68_02755"/>
<proteinExistence type="predicted"/>
<reference evidence="1" key="1">
    <citation type="submission" date="2021-06" db="EMBL/GenBank/DDBJ databases">
        <title>Bradyrhizobium sp. S2-11-2 Genome sequencing.</title>
        <authorList>
            <person name="Jin L."/>
        </authorList>
    </citation>
    <scope>NUCLEOTIDE SEQUENCE</scope>
    <source>
        <strain evidence="1">S2-11-2</strain>
    </source>
</reference>
<dbReference type="RefSeq" id="WP_215614382.1">
    <property type="nucleotide sequence ID" value="NZ_CP076135.1"/>
</dbReference>
<dbReference type="AlphaFoldDB" id="A0A975NP83"/>
<evidence type="ECO:0000313" key="1">
    <source>
        <dbReference type="EMBL" id="QWG18828.1"/>
    </source>
</evidence>
<sequence>MTLHSRYQPTRRVGIFWFCGEGRKRSTFVGVSRAWAGTAVIAGARRLAIDHEDGWTHARRLSPALASFEFDHFPRGRLEWQEHTDQWRLYIDQKLSRGLFVTTVLMNWRPPRAQLVVSIDRQYRSRANIGLPALP</sequence>
<evidence type="ECO:0000313" key="2">
    <source>
        <dbReference type="Proteomes" id="UP000680805"/>
    </source>
</evidence>
<gene>
    <name evidence="1" type="ORF">KMZ68_02755</name>
</gene>
<dbReference type="EMBL" id="CP076135">
    <property type="protein sequence ID" value="QWG18828.1"/>
    <property type="molecule type" value="Genomic_DNA"/>
</dbReference>
<protein>
    <submittedName>
        <fullName evidence="1">Uncharacterized protein</fullName>
    </submittedName>
</protein>
<accession>A0A975NP83</accession>
<organism evidence="1 2">
    <name type="scientific">Bradyrhizobium sediminis</name>
    <dbReference type="NCBI Taxonomy" id="2840469"/>
    <lineage>
        <taxon>Bacteria</taxon>
        <taxon>Pseudomonadati</taxon>
        <taxon>Pseudomonadota</taxon>
        <taxon>Alphaproteobacteria</taxon>
        <taxon>Hyphomicrobiales</taxon>
        <taxon>Nitrobacteraceae</taxon>
        <taxon>Bradyrhizobium</taxon>
    </lineage>
</organism>